<dbReference type="AlphaFoldDB" id="A0A9R0JGJ4"/>
<gene>
    <name evidence="7 8 9" type="primary">LOC110805797</name>
</gene>
<organism evidence="6 7">
    <name type="scientific">Spinacia oleracea</name>
    <name type="common">Spinach</name>
    <dbReference type="NCBI Taxonomy" id="3562"/>
    <lineage>
        <taxon>Eukaryota</taxon>
        <taxon>Viridiplantae</taxon>
        <taxon>Streptophyta</taxon>
        <taxon>Embryophyta</taxon>
        <taxon>Tracheophyta</taxon>
        <taxon>Spermatophyta</taxon>
        <taxon>Magnoliopsida</taxon>
        <taxon>eudicotyledons</taxon>
        <taxon>Gunneridae</taxon>
        <taxon>Pentapetalae</taxon>
        <taxon>Caryophyllales</taxon>
        <taxon>Chenopodiaceae</taxon>
        <taxon>Chenopodioideae</taxon>
        <taxon>Anserineae</taxon>
        <taxon>Spinacia</taxon>
    </lineage>
</organism>
<dbReference type="RefSeq" id="XP_056695679.1">
    <property type="nucleotide sequence ID" value="XM_056839701.1"/>
</dbReference>
<evidence type="ECO:0000256" key="2">
    <source>
        <dbReference type="ARBA" id="ARBA00022884"/>
    </source>
</evidence>
<accession>A0A9R0JGJ4</accession>
<dbReference type="OrthoDB" id="19141at2759"/>
<dbReference type="RefSeq" id="XP_056695680.1">
    <property type="nucleotide sequence ID" value="XM_056839702.1"/>
</dbReference>
<dbReference type="InterPro" id="IPR002547">
    <property type="entry name" value="tRNA-bd_dom"/>
</dbReference>
<dbReference type="PANTHER" id="PTHR11586">
    <property type="entry name" value="TRNA-AMINOACYLATION COFACTOR ARC1 FAMILY MEMBER"/>
    <property type="match status" value="1"/>
</dbReference>
<evidence type="ECO:0000256" key="4">
    <source>
        <dbReference type="SAM" id="MobiDB-lite"/>
    </source>
</evidence>
<dbReference type="InterPro" id="IPR051270">
    <property type="entry name" value="Tyrosine-tRNA_ligase_regulator"/>
</dbReference>
<dbReference type="Proteomes" id="UP000813463">
    <property type="component" value="Chromosome 3"/>
</dbReference>
<feature type="domain" description="TRNA-binding" evidence="5">
    <location>
        <begin position="114"/>
        <end position="217"/>
    </location>
</feature>
<evidence type="ECO:0000313" key="9">
    <source>
        <dbReference type="RefSeq" id="XP_056695680.1"/>
    </source>
</evidence>
<dbReference type="SUPFAM" id="SSF50249">
    <property type="entry name" value="Nucleic acid-binding proteins"/>
    <property type="match status" value="1"/>
</dbReference>
<keyword evidence="1 3" id="KW-0820">tRNA-binding</keyword>
<evidence type="ECO:0000256" key="1">
    <source>
        <dbReference type="ARBA" id="ARBA00022555"/>
    </source>
</evidence>
<dbReference type="InterPro" id="IPR012340">
    <property type="entry name" value="NA-bd_OB-fold"/>
</dbReference>
<dbReference type="GO" id="GO:0000049">
    <property type="term" value="F:tRNA binding"/>
    <property type="evidence" value="ECO:0007669"/>
    <property type="project" value="UniProtKB-UniRule"/>
</dbReference>
<keyword evidence="6" id="KW-1185">Reference proteome</keyword>
<dbReference type="Pfam" id="PF01588">
    <property type="entry name" value="tRNA_bind"/>
    <property type="match status" value="1"/>
</dbReference>
<dbReference type="FunFam" id="2.40.50.140:FF:000225">
    <property type="entry name" value="tyrosine--tRNA ligase, cytoplasmic"/>
    <property type="match status" value="1"/>
</dbReference>
<proteinExistence type="predicted"/>
<evidence type="ECO:0000313" key="6">
    <source>
        <dbReference type="Proteomes" id="UP000813463"/>
    </source>
</evidence>
<name>A0A9R0JGJ4_SPIOL</name>
<reference evidence="6" key="1">
    <citation type="journal article" date="2021" name="Nat. Commun.">
        <title>Genomic analyses provide insights into spinach domestication and the genetic basis of agronomic traits.</title>
        <authorList>
            <person name="Cai X."/>
            <person name="Sun X."/>
            <person name="Xu C."/>
            <person name="Sun H."/>
            <person name="Wang X."/>
            <person name="Ge C."/>
            <person name="Zhang Z."/>
            <person name="Wang Q."/>
            <person name="Fei Z."/>
            <person name="Jiao C."/>
            <person name="Wang Q."/>
        </authorList>
    </citation>
    <scope>NUCLEOTIDE SEQUENCE [LARGE SCALE GENOMIC DNA]</scope>
    <source>
        <strain evidence="6">cv. Varoflay</strain>
    </source>
</reference>
<reference evidence="7" key="2">
    <citation type="submission" date="2025-04" db="UniProtKB">
        <authorList>
            <consortium name="RefSeq"/>
        </authorList>
    </citation>
    <scope>IDENTIFICATION</scope>
    <source>
        <tissue evidence="8 9">Leaf</tissue>
    </source>
</reference>
<evidence type="ECO:0000313" key="7">
    <source>
        <dbReference type="RefSeq" id="XP_021867106.1"/>
    </source>
</evidence>
<sequence length="282" mass="30525">MAAANANHLLKARGTFLLCRHNHRNITPRFLPFSLLPSPTFPFLSLSSISQLPFTPSPSIPATNPRHFRFLCTTPDTSNSTVAVDAPSSSVVDSPPQSAPPATEVPDVAAVKEAASLLDVRVGKVLKAWRHPDADSLYVEEVDIGEDEPRTICSGLVKFVPIDDLQDKKVIVLANLKPRNMRGIKSYGMLMAASDASHENVELLVPPGDSVPGERIWFGTEEEKENQPAAATSNQIQKKKIWEAVQPHLKTDAAGIAVLDGHFMRTSAGPVISKSLKNANIS</sequence>
<protein>
    <submittedName>
        <fullName evidence="7">Aminoacyl tRNA synthase complex-interacting multifunctional protein 1</fullName>
    </submittedName>
</protein>
<evidence type="ECO:0000256" key="3">
    <source>
        <dbReference type="PROSITE-ProRule" id="PRU00209"/>
    </source>
</evidence>
<dbReference type="KEGG" id="soe:110805797"/>
<dbReference type="CDD" id="cd02799">
    <property type="entry name" value="tRNA_bind_EMAP-II_like"/>
    <property type="match status" value="1"/>
</dbReference>
<evidence type="ECO:0000259" key="5">
    <source>
        <dbReference type="PROSITE" id="PS50886"/>
    </source>
</evidence>
<dbReference type="RefSeq" id="XP_021867106.1">
    <property type="nucleotide sequence ID" value="XM_022011414.1"/>
</dbReference>
<dbReference type="PANTHER" id="PTHR11586:SF47">
    <property type="entry name" value="NUCLEIC ACID-BINDING, OB-FOLD-LIKE PROTEIN"/>
    <property type="match status" value="1"/>
</dbReference>
<feature type="region of interest" description="Disordered" evidence="4">
    <location>
        <begin position="82"/>
        <end position="104"/>
    </location>
</feature>
<dbReference type="GeneID" id="110805797"/>
<feature type="compositionally biased region" description="Low complexity" evidence="4">
    <location>
        <begin position="82"/>
        <end position="102"/>
    </location>
</feature>
<dbReference type="Gene3D" id="2.40.50.140">
    <property type="entry name" value="Nucleic acid-binding proteins"/>
    <property type="match status" value="1"/>
</dbReference>
<dbReference type="PROSITE" id="PS50886">
    <property type="entry name" value="TRBD"/>
    <property type="match status" value="1"/>
</dbReference>
<evidence type="ECO:0000313" key="8">
    <source>
        <dbReference type="RefSeq" id="XP_056695679.1"/>
    </source>
</evidence>
<keyword evidence="2 3" id="KW-0694">RNA-binding</keyword>